<keyword evidence="5" id="KW-0547">Nucleotide-binding</keyword>
<dbReference type="GO" id="GO:0071006">
    <property type="term" value="C:U2-type catalytic step 1 spliceosome"/>
    <property type="evidence" value="ECO:0007669"/>
    <property type="project" value="UniProtKB-ARBA"/>
</dbReference>
<dbReference type="Proteomes" id="UP000660262">
    <property type="component" value="Unassembled WGS sequence"/>
</dbReference>
<dbReference type="EMBL" id="BNJQ01000030">
    <property type="protein sequence ID" value="GHP10569.1"/>
    <property type="molecule type" value="Genomic_DNA"/>
</dbReference>
<feature type="compositionally biased region" description="Basic residues" evidence="15">
    <location>
        <begin position="172"/>
        <end position="182"/>
    </location>
</feature>
<evidence type="ECO:0000256" key="12">
    <source>
        <dbReference type="ARBA" id="ARBA00061257"/>
    </source>
</evidence>
<dbReference type="OrthoDB" id="10253254at2759"/>
<evidence type="ECO:0000313" key="19">
    <source>
        <dbReference type="Proteomes" id="UP000660262"/>
    </source>
</evidence>
<dbReference type="GO" id="GO:0008380">
    <property type="term" value="P:RNA splicing"/>
    <property type="evidence" value="ECO:0007669"/>
    <property type="project" value="UniProtKB-KW"/>
</dbReference>
<dbReference type="GO" id="GO:0006397">
    <property type="term" value="P:mRNA processing"/>
    <property type="evidence" value="ECO:0007669"/>
    <property type="project" value="UniProtKB-KW"/>
</dbReference>
<evidence type="ECO:0000256" key="1">
    <source>
        <dbReference type="ARBA" id="ARBA00004123"/>
    </source>
</evidence>
<feature type="domain" description="Helicase ATP-binding" evidence="16">
    <location>
        <begin position="492"/>
        <end position="655"/>
    </location>
</feature>
<comment type="similarity">
    <text evidence="12">Belongs to the DEAD box helicase family. DEAH subfamily. PRP2 sub-subfamily.</text>
</comment>
<gene>
    <name evidence="18" type="ORF">PPROV_000930000</name>
</gene>
<feature type="domain" description="Helicase C-terminal" evidence="17">
    <location>
        <begin position="678"/>
        <end position="854"/>
    </location>
</feature>
<evidence type="ECO:0000256" key="10">
    <source>
        <dbReference type="ARBA" id="ARBA00023242"/>
    </source>
</evidence>
<dbReference type="InterPro" id="IPR002464">
    <property type="entry name" value="DNA/RNA_helicase_DEAH_CS"/>
</dbReference>
<dbReference type="Gene3D" id="3.40.50.300">
    <property type="entry name" value="P-loop containing nucleotide triphosphate hydrolases"/>
    <property type="match status" value="2"/>
</dbReference>
<comment type="caution">
    <text evidence="18">The sequence shown here is derived from an EMBL/GenBank/DDBJ whole genome shotgun (WGS) entry which is preliminary data.</text>
</comment>
<feature type="compositionally biased region" description="Basic and acidic residues" evidence="15">
    <location>
        <begin position="212"/>
        <end position="252"/>
    </location>
</feature>
<evidence type="ECO:0000256" key="14">
    <source>
        <dbReference type="SAM" id="Coils"/>
    </source>
</evidence>
<dbReference type="GO" id="GO:0003724">
    <property type="term" value="F:RNA helicase activity"/>
    <property type="evidence" value="ECO:0007669"/>
    <property type="project" value="UniProtKB-EC"/>
</dbReference>
<dbReference type="PANTHER" id="PTHR18934">
    <property type="entry name" value="ATP-DEPENDENT RNA HELICASE"/>
    <property type="match status" value="1"/>
</dbReference>
<dbReference type="Pfam" id="PF00271">
    <property type="entry name" value="Helicase_C"/>
    <property type="match status" value="1"/>
</dbReference>
<evidence type="ECO:0000256" key="11">
    <source>
        <dbReference type="ARBA" id="ARBA00047984"/>
    </source>
</evidence>
<dbReference type="SMART" id="SM00487">
    <property type="entry name" value="DEXDc"/>
    <property type="match status" value="1"/>
</dbReference>
<dbReference type="Gene3D" id="1.20.120.1080">
    <property type="match status" value="1"/>
</dbReference>
<keyword evidence="19" id="KW-1185">Reference proteome</keyword>
<evidence type="ECO:0000256" key="15">
    <source>
        <dbReference type="SAM" id="MobiDB-lite"/>
    </source>
</evidence>
<evidence type="ECO:0000259" key="17">
    <source>
        <dbReference type="PROSITE" id="PS51194"/>
    </source>
</evidence>
<dbReference type="Pfam" id="PF21010">
    <property type="entry name" value="HA2_C"/>
    <property type="match status" value="1"/>
</dbReference>
<dbReference type="GO" id="GO:0071013">
    <property type="term" value="C:catalytic step 2 spliceosome"/>
    <property type="evidence" value="ECO:0007669"/>
    <property type="project" value="TreeGrafter"/>
</dbReference>
<evidence type="ECO:0000256" key="6">
    <source>
        <dbReference type="ARBA" id="ARBA00022801"/>
    </source>
</evidence>
<dbReference type="EC" id="3.6.4.13" evidence="2"/>
<dbReference type="InterPro" id="IPR001650">
    <property type="entry name" value="Helicase_C-like"/>
</dbReference>
<feature type="compositionally biased region" description="Acidic residues" evidence="15">
    <location>
        <begin position="104"/>
        <end position="117"/>
    </location>
</feature>
<dbReference type="Pfam" id="PF04408">
    <property type="entry name" value="WHD_HA2"/>
    <property type="match status" value="1"/>
</dbReference>
<dbReference type="GO" id="GO:0005524">
    <property type="term" value="F:ATP binding"/>
    <property type="evidence" value="ECO:0007669"/>
    <property type="project" value="UniProtKB-KW"/>
</dbReference>
<dbReference type="CDD" id="cd18791">
    <property type="entry name" value="SF2_C_RHA"/>
    <property type="match status" value="1"/>
</dbReference>
<feature type="region of interest" description="Disordered" evidence="15">
    <location>
        <begin position="1150"/>
        <end position="1173"/>
    </location>
</feature>
<organism evidence="18 19">
    <name type="scientific">Pycnococcus provasolii</name>
    <dbReference type="NCBI Taxonomy" id="41880"/>
    <lineage>
        <taxon>Eukaryota</taxon>
        <taxon>Viridiplantae</taxon>
        <taxon>Chlorophyta</taxon>
        <taxon>Pseudoscourfieldiophyceae</taxon>
        <taxon>Pseudoscourfieldiales</taxon>
        <taxon>Pycnococcaceae</taxon>
        <taxon>Pycnococcus</taxon>
    </lineage>
</organism>
<dbReference type="GO" id="GO:0003723">
    <property type="term" value="F:RNA binding"/>
    <property type="evidence" value="ECO:0007669"/>
    <property type="project" value="TreeGrafter"/>
</dbReference>
<dbReference type="GO" id="GO:0016787">
    <property type="term" value="F:hydrolase activity"/>
    <property type="evidence" value="ECO:0007669"/>
    <property type="project" value="UniProtKB-KW"/>
</dbReference>
<evidence type="ECO:0000259" key="16">
    <source>
        <dbReference type="PROSITE" id="PS51192"/>
    </source>
</evidence>
<feature type="compositionally biased region" description="Polar residues" evidence="15">
    <location>
        <begin position="71"/>
        <end position="96"/>
    </location>
</feature>
<protein>
    <recommendedName>
        <fullName evidence="2">RNA helicase</fullName>
        <ecNumber evidence="2">3.6.4.13</ecNumber>
    </recommendedName>
    <alternativeName>
        <fullName evidence="13">DEAH RNA helicase homolog PRP2</fullName>
    </alternativeName>
</protein>
<keyword evidence="9" id="KW-0508">mRNA splicing</keyword>
<dbReference type="AlphaFoldDB" id="A0A830I0I6"/>
<evidence type="ECO:0000256" key="7">
    <source>
        <dbReference type="ARBA" id="ARBA00022806"/>
    </source>
</evidence>
<evidence type="ECO:0000256" key="4">
    <source>
        <dbReference type="ARBA" id="ARBA00022728"/>
    </source>
</evidence>
<dbReference type="InterPro" id="IPR011545">
    <property type="entry name" value="DEAD/DEAH_box_helicase_dom"/>
</dbReference>
<evidence type="ECO:0000256" key="8">
    <source>
        <dbReference type="ARBA" id="ARBA00022840"/>
    </source>
</evidence>
<dbReference type="PANTHER" id="PTHR18934:SF83">
    <property type="entry name" value="PRE-MRNA-SPLICING FACTOR ATP-DEPENDENT RNA HELICASE DHX16"/>
    <property type="match status" value="1"/>
</dbReference>
<keyword evidence="7" id="KW-0347">Helicase</keyword>
<dbReference type="PROSITE" id="PS51192">
    <property type="entry name" value="HELICASE_ATP_BIND_1"/>
    <property type="match status" value="1"/>
</dbReference>
<dbReference type="FunFam" id="3.40.50.300:FF:000726">
    <property type="entry name" value="Pre-mRNA-splicing factor ATP-dependent RNA helicase"/>
    <property type="match status" value="1"/>
</dbReference>
<feature type="region of interest" description="Disordered" evidence="15">
    <location>
        <begin position="69"/>
        <end position="261"/>
    </location>
</feature>
<sequence>MSSHHTYISDSLISLLGFSAPALVEYVVSLASSTSNSSELTAALTAQGLPDSPALDAFCSQLLSRFKHTSKQPGKVTSKSARPLDDNTTPLTSGSLSRRKYDLLEEDDDDDDEEEEPTTTRGGGEQRQPATHDKSESASASQKHTSSSRRRHRSSSEHRQNQEGGDADAGSTHKRRRRHRSTHKDDDDANDEDDETAVRRAQPKPNTGSAHTDTRTDAEKTKHAADIERERDAAELAAFEERLRARDAERTKKVGGGGGTKEELEAFLDDEAAAEQAAEQDDPEMTNRLRELSRQEYLKKREERKLQELEDTIQDEELLFADVELTEAEKNELARKKELLALAKERAAIANNEDEARYVMPDAYDDLQSGKVRQDKRYAAAAARYKDNADQPGMHQAEQLNWEAEQLRKAGVIGGGASAAAANDDGYEFVIDTVDFVKDAMLAGENVEARPDLEAQAEDEKERLRLEKLSKFEAIQEERRRLPIYKYREELLAAVDEYQTLIIVGETGSGKTTQIAQYLHESGYSERGKIGCTQPRRVATMSVASRVATEMGVKLGHEVGYAIRFEDCTGDKTLLKFMTDGMLLREFLSEPDLAGYSAMIIDEAHERTLHTDVLFGLIKDLIRFRPDLRVLVSSATLDAEKFSAYFDDAPIFRIPGRRYPVEIFYTKQPEADYMDASIVTALQIHVEQPLPGDILIFYTGQEEIEAAEEIFRQRTRKMGGKIAELIICPVYANLPSDMQMKIFSPTPPGARKLVLATNIAETSLTIDGIRHVIDPGFHKQNAFHPKTGMESLLVQPVSKANALQRAGRAGRTASGTCYRLYTAWSYQNELEDNVVPEIQRTNLGNVILMLKSLGIHDLLNFDFMDPPPSDAIVRALEQLYALGALNDRGSLTKLGRRMAEFPLDPMLSKMLIASEQYKVSFEIVCICAMLNVGGSLFYRPKDKLIEANAAINSFYQGNVGDHIGLYNVYASWSSEEVNFASAWCMENFVQVRSIKRARDIFDQLVNLMGRVEIELISNPTAHDAVKKCILSGFFYHTARLAEKLGKSGQAVRTAAGSTGGGGPLLYKTIKAPQQSVYIHPSSALAPKPPKPNDGGGKDGSEGSGEMLVLPPRWVVYHELVYTTREYMRQISEIESKWLVEVAPHMYSEKEIETLNGGDGDKMPNRRGKGKAAE</sequence>
<evidence type="ECO:0000256" key="3">
    <source>
        <dbReference type="ARBA" id="ARBA00022664"/>
    </source>
</evidence>
<evidence type="ECO:0000256" key="9">
    <source>
        <dbReference type="ARBA" id="ARBA00023187"/>
    </source>
</evidence>
<dbReference type="InterPro" id="IPR011709">
    <property type="entry name" value="DEAD-box_helicase_OB_fold"/>
</dbReference>
<comment type="subcellular location">
    <subcellularLocation>
        <location evidence="1">Nucleus</location>
    </subcellularLocation>
</comment>
<keyword evidence="4" id="KW-0747">Spliceosome</keyword>
<dbReference type="SUPFAM" id="SSF52540">
    <property type="entry name" value="P-loop containing nucleoside triphosphate hydrolases"/>
    <property type="match status" value="1"/>
</dbReference>
<reference evidence="18" key="1">
    <citation type="submission" date="2020-10" db="EMBL/GenBank/DDBJ databases">
        <title>Unveiling of a novel bifunctional photoreceptor, Dualchrome1, isolated from a cosmopolitan green alga.</title>
        <authorList>
            <person name="Suzuki S."/>
            <person name="Kawachi M."/>
        </authorList>
    </citation>
    <scope>NUCLEOTIDE SEQUENCE</scope>
    <source>
        <strain evidence="18">NIES 2893</strain>
    </source>
</reference>
<evidence type="ECO:0000313" key="18">
    <source>
        <dbReference type="EMBL" id="GHP10569.1"/>
    </source>
</evidence>
<dbReference type="Pfam" id="PF07717">
    <property type="entry name" value="OB_NTP_bind"/>
    <property type="match status" value="1"/>
</dbReference>
<dbReference type="InterPro" id="IPR027417">
    <property type="entry name" value="P-loop_NTPase"/>
</dbReference>
<keyword evidence="3" id="KW-0507">mRNA processing</keyword>
<name>A0A830I0I6_9CHLO</name>
<feature type="region of interest" description="Disordered" evidence="15">
    <location>
        <begin position="1081"/>
        <end position="1104"/>
    </location>
</feature>
<dbReference type="PROSITE" id="PS00690">
    <property type="entry name" value="DEAH_ATP_HELICASE"/>
    <property type="match status" value="1"/>
</dbReference>
<dbReference type="FunFam" id="3.40.50.300:FF:000007">
    <property type="entry name" value="Pre-mRNA-splicing factor ATP-dependent RNA helicase"/>
    <property type="match status" value="1"/>
</dbReference>
<dbReference type="SMART" id="SM00490">
    <property type="entry name" value="HELICc"/>
    <property type="match status" value="1"/>
</dbReference>
<dbReference type="InterPro" id="IPR007502">
    <property type="entry name" value="Helicase-assoc_dom"/>
</dbReference>
<keyword evidence="8" id="KW-0067">ATP-binding</keyword>
<comment type="catalytic activity">
    <reaction evidence="11">
        <text>ATP + H2O = ADP + phosphate + H(+)</text>
        <dbReference type="Rhea" id="RHEA:13065"/>
        <dbReference type="ChEBI" id="CHEBI:15377"/>
        <dbReference type="ChEBI" id="CHEBI:15378"/>
        <dbReference type="ChEBI" id="CHEBI:30616"/>
        <dbReference type="ChEBI" id="CHEBI:43474"/>
        <dbReference type="ChEBI" id="CHEBI:456216"/>
        <dbReference type="EC" id="3.6.4.13"/>
    </reaction>
</comment>
<feature type="compositionally biased region" description="Basic and acidic residues" evidence="15">
    <location>
        <begin position="1150"/>
        <end position="1163"/>
    </location>
</feature>
<accession>A0A830I0I6</accession>
<feature type="compositionally biased region" description="Basic residues" evidence="15">
    <location>
        <begin position="1164"/>
        <end position="1173"/>
    </location>
</feature>
<proteinExistence type="inferred from homology"/>
<keyword evidence="14" id="KW-0175">Coiled coil</keyword>
<keyword evidence="10" id="KW-0539">Nucleus</keyword>
<dbReference type="InterPro" id="IPR014001">
    <property type="entry name" value="Helicase_ATP-bd"/>
</dbReference>
<dbReference type="InterPro" id="IPR048333">
    <property type="entry name" value="HA2_WH"/>
</dbReference>
<evidence type="ECO:0000256" key="13">
    <source>
        <dbReference type="ARBA" id="ARBA00077342"/>
    </source>
</evidence>
<dbReference type="PROSITE" id="PS51194">
    <property type="entry name" value="HELICASE_CTER"/>
    <property type="match status" value="1"/>
</dbReference>
<feature type="coiled-coil region" evidence="14">
    <location>
        <begin position="292"/>
        <end position="353"/>
    </location>
</feature>
<dbReference type="FunFam" id="1.20.120.1080:FF:000001">
    <property type="entry name" value="Pre-mRNA-splicing factor ATP-dependent RNA helicase"/>
    <property type="match status" value="1"/>
</dbReference>
<evidence type="ECO:0000256" key="2">
    <source>
        <dbReference type="ARBA" id="ARBA00012552"/>
    </source>
</evidence>
<dbReference type="Pfam" id="PF00270">
    <property type="entry name" value="DEAD"/>
    <property type="match status" value="1"/>
</dbReference>
<dbReference type="SMART" id="SM00847">
    <property type="entry name" value="HA2"/>
    <property type="match status" value="1"/>
</dbReference>
<keyword evidence="6" id="KW-0378">Hydrolase</keyword>
<evidence type="ECO:0000256" key="5">
    <source>
        <dbReference type="ARBA" id="ARBA00022741"/>
    </source>
</evidence>